<gene>
    <name evidence="1" type="ORF">OSTQU699_LOCUS1098</name>
</gene>
<dbReference type="GO" id="GO:0006888">
    <property type="term" value="P:endoplasmic reticulum to Golgi vesicle-mediated transport"/>
    <property type="evidence" value="ECO:0007669"/>
    <property type="project" value="InterPro"/>
</dbReference>
<dbReference type="PANTHER" id="PTHR13520:SF0">
    <property type="entry name" value="RAD50-INTERACTING PROTEIN 1"/>
    <property type="match status" value="1"/>
</dbReference>
<dbReference type="GO" id="GO:0070939">
    <property type="term" value="C:Dsl1/NZR complex"/>
    <property type="evidence" value="ECO:0007669"/>
    <property type="project" value="InterPro"/>
</dbReference>
<dbReference type="Pfam" id="PF04437">
    <property type="entry name" value="RINT1_TIP1"/>
    <property type="match status" value="1"/>
</dbReference>
<dbReference type="PROSITE" id="PS51386">
    <property type="entry name" value="RINT1_TIP20"/>
    <property type="match status" value="1"/>
</dbReference>
<dbReference type="AlphaFoldDB" id="A0A8S1IQ12"/>
<dbReference type="EMBL" id="CAJHUC010000384">
    <property type="protein sequence ID" value="CAD7695737.1"/>
    <property type="molecule type" value="Genomic_DNA"/>
</dbReference>
<reference evidence="1" key="1">
    <citation type="submission" date="2020-12" db="EMBL/GenBank/DDBJ databases">
        <authorList>
            <person name="Iha C."/>
        </authorList>
    </citation>
    <scope>NUCLEOTIDE SEQUENCE</scope>
</reference>
<dbReference type="GO" id="GO:0006890">
    <property type="term" value="P:retrograde vesicle-mediated transport, Golgi to endoplasmic reticulum"/>
    <property type="evidence" value="ECO:0007669"/>
    <property type="project" value="InterPro"/>
</dbReference>
<comment type="caution">
    <text evidence="1">The sequence shown here is derived from an EMBL/GenBank/DDBJ whole genome shotgun (WGS) entry which is preliminary data.</text>
</comment>
<organism evidence="1 2">
    <name type="scientific">Ostreobium quekettii</name>
    <dbReference type="NCBI Taxonomy" id="121088"/>
    <lineage>
        <taxon>Eukaryota</taxon>
        <taxon>Viridiplantae</taxon>
        <taxon>Chlorophyta</taxon>
        <taxon>core chlorophytes</taxon>
        <taxon>Ulvophyceae</taxon>
        <taxon>TCBD clade</taxon>
        <taxon>Bryopsidales</taxon>
        <taxon>Ostreobineae</taxon>
        <taxon>Ostreobiaceae</taxon>
        <taxon>Ostreobium</taxon>
    </lineage>
</organism>
<accession>A0A8S1IQ12</accession>
<sequence>MSAAERLHEAEARLADLSQREERLHAQILSTASPNPDVLVLTARPAQRQSTVPQPYRLGVVKGFGGYTHLPKPVCAHALGRPLRFDKSGGALHFCCTGLCNLFLRTLLWVLRIQRGVTEPWGHDPQEVASNLTTVMDARQHVSSLQEFQEPMRELERAAKAVVRSVNGDLEVYWQAVGCACDSYRTVAPLCSMVQSTPTELEHTALHDLSGQLLSRAMASMSSAERACREHLEQQLTDCGWPPPLASLSGAPSWGTFWEQLREKSVDKLNGLLLSFAALTMVQMVMEERSGEPVGECLWFMDVMTARLEERLQTHFASDRQTSDIDRPDWLFATALKLLKEHADGMTFFEGRLQPQPVDYALAFQRRIQAAVKGILRSFHLPSLLLLGSGSLWRDWAAAAERFDRGVAEAIAPAGEVRCALSSDVLQGSLNVFCEQQEWMAAWSQAEAQALASEIEQLMAAPDAWQAPQHVNWETEGPQGAAAASGHACSHELWPPRCAEGAWSLVEAAIQRAEGLAVEHRVQYLRNVAGRGLQEVIRKLSAVMRQAESHKQLLAPNWTPKVCGCACAAHYVEHNLRELQFDSSLLEVGGAAALFKTDMTSLVGFRRERCMKLAKSIAMEFGHTSSNYRKQLQIFAGTGMLLTSGVTPTLAEAVLQLHERFVMLSNLLDVVCFREVWRAVAMAATRVMFNDVATEAHFSQQGALLFKSDCEALMEVFRPFCPRPYTHMKELHEACILLNLPTDTARKVYEGSKAPSPRGGISALLKSLGIVRLKPEQAICVLLQRI</sequence>
<protein>
    <submittedName>
        <fullName evidence="1">Uncharacterized protein</fullName>
    </submittedName>
</protein>
<evidence type="ECO:0000313" key="1">
    <source>
        <dbReference type="EMBL" id="CAD7695737.1"/>
    </source>
</evidence>
<proteinExistence type="predicted"/>
<dbReference type="GO" id="GO:0060628">
    <property type="term" value="P:regulation of ER to Golgi vesicle-mediated transport"/>
    <property type="evidence" value="ECO:0007669"/>
    <property type="project" value="TreeGrafter"/>
</dbReference>
<name>A0A8S1IQ12_9CHLO</name>
<dbReference type="PANTHER" id="PTHR13520">
    <property type="entry name" value="RAD50-INTERACTING PROTEIN 1 RINT-1"/>
    <property type="match status" value="1"/>
</dbReference>
<dbReference type="OrthoDB" id="407410at2759"/>
<dbReference type="InterPro" id="IPR007528">
    <property type="entry name" value="RINT1_Tip20"/>
</dbReference>
<evidence type="ECO:0000313" key="2">
    <source>
        <dbReference type="Proteomes" id="UP000708148"/>
    </source>
</evidence>
<keyword evidence="2" id="KW-1185">Reference proteome</keyword>
<dbReference type="Proteomes" id="UP000708148">
    <property type="component" value="Unassembled WGS sequence"/>
</dbReference>